<sequence length="166" mass="19070">SLVVYACGVWHDQRSTLKPAYHVIIEESYKDETRAYEEAREEINSWVSKATNELITSILPKDSWSKPFATEDTKDRPFYRHDGTHVSAPLMKSRKDQFVTVLDGFKVLKLPYVNSRDDDRRNWRKSVATNQNSDDDDDDDECSRPSFCFLHGGGGVWCSSLYGARP</sequence>
<evidence type="ECO:0000313" key="3">
    <source>
        <dbReference type="EMBL" id="TVU20962.1"/>
    </source>
</evidence>
<comment type="similarity">
    <text evidence="1">Belongs to the serpin family.</text>
</comment>
<evidence type="ECO:0000313" key="4">
    <source>
        <dbReference type="Proteomes" id="UP000324897"/>
    </source>
</evidence>
<dbReference type="PANTHER" id="PTHR11461">
    <property type="entry name" value="SERINE PROTEASE INHIBITOR, SERPIN"/>
    <property type="match status" value="1"/>
</dbReference>
<dbReference type="Gramene" id="TVU20962">
    <property type="protein sequence ID" value="TVU20962"/>
    <property type="gene ID" value="EJB05_30568"/>
</dbReference>
<dbReference type="AlphaFoldDB" id="A0A5J9UB78"/>
<dbReference type="InterPro" id="IPR042178">
    <property type="entry name" value="Serpin_sf_1"/>
</dbReference>
<feature type="domain" description="Serpin" evidence="2">
    <location>
        <begin position="5"/>
        <end position="114"/>
    </location>
</feature>
<dbReference type="Proteomes" id="UP000324897">
    <property type="component" value="Unassembled WGS sequence"/>
</dbReference>
<evidence type="ECO:0000259" key="2">
    <source>
        <dbReference type="Pfam" id="PF00079"/>
    </source>
</evidence>
<reference evidence="3 4" key="1">
    <citation type="journal article" date="2019" name="Sci. Rep.">
        <title>A high-quality genome of Eragrostis curvula grass provides insights into Poaceae evolution and supports new strategies to enhance forage quality.</title>
        <authorList>
            <person name="Carballo J."/>
            <person name="Santos B.A.C.M."/>
            <person name="Zappacosta D."/>
            <person name="Garbus I."/>
            <person name="Selva J.P."/>
            <person name="Gallo C.A."/>
            <person name="Diaz A."/>
            <person name="Albertini E."/>
            <person name="Caccamo M."/>
            <person name="Echenique V."/>
        </authorList>
    </citation>
    <scope>NUCLEOTIDE SEQUENCE [LARGE SCALE GENOMIC DNA]</scope>
    <source>
        <strain evidence="4">cv. Victoria</strain>
        <tissue evidence="3">Leaf</tissue>
    </source>
</reference>
<dbReference type="GO" id="GO:0004867">
    <property type="term" value="F:serine-type endopeptidase inhibitor activity"/>
    <property type="evidence" value="ECO:0007669"/>
    <property type="project" value="InterPro"/>
</dbReference>
<dbReference type="InterPro" id="IPR000215">
    <property type="entry name" value="Serpin_fam"/>
</dbReference>
<evidence type="ECO:0000256" key="1">
    <source>
        <dbReference type="ARBA" id="ARBA00009500"/>
    </source>
</evidence>
<dbReference type="InterPro" id="IPR036186">
    <property type="entry name" value="Serpin_sf"/>
</dbReference>
<name>A0A5J9UB78_9POAL</name>
<gene>
    <name evidence="3" type="ORF">EJB05_30568</name>
</gene>
<comment type="caution">
    <text evidence="3">The sequence shown here is derived from an EMBL/GenBank/DDBJ whole genome shotgun (WGS) entry which is preliminary data.</text>
</comment>
<dbReference type="OrthoDB" id="1063785at2759"/>
<proteinExistence type="inferred from homology"/>
<dbReference type="PANTHER" id="PTHR11461:SF379">
    <property type="entry name" value="SERPIN DOMAIN-CONTAINING PROTEIN"/>
    <property type="match status" value="1"/>
</dbReference>
<protein>
    <recommendedName>
        <fullName evidence="2">Serpin domain-containing protein</fullName>
    </recommendedName>
</protein>
<dbReference type="InterPro" id="IPR023796">
    <property type="entry name" value="Serpin_dom"/>
</dbReference>
<dbReference type="Gene3D" id="3.30.497.10">
    <property type="entry name" value="Antithrombin, subunit I, domain 2"/>
    <property type="match status" value="1"/>
</dbReference>
<organism evidence="3 4">
    <name type="scientific">Eragrostis curvula</name>
    <name type="common">weeping love grass</name>
    <dbReference type="NCBI Taxonomy" id="38414"/>
    <lineage>
        <taxon>Eukaryota</taxon>
        <taxon>Viridiplantae</taxon>
        <taxon>Streptophyta</taxon>
        <taxon>Embryophyta</taxon>
        <taxon>Tracheophyta</taxon>
        <taxon>Spermatophyta</taxon>
        <taxon>Magnoliopsida</taxon>
        <taxon>Liliopsida</taxon>
        <taxon>Poales</taxon>
        <taxon>Poaceae</taxon>
        <taxon>PACMAD clade</taxon>
        <taxon>Chloridoideae</taxon>
        <taxon>Eragrostideae</taxon>
        <taxon>Eragrostidinae</taxon>
        <taxon>Eragrostis</taxon>
    </lineage>
</organism>
<dbReference type="Pfam" id="PF00079">
    <property type="entry name" value="Serpin"/>
    <property type="match status" value="1"/>
</dbReference>
<accession>A0A5J9UB78</accession>
<dbReference type="Gene3D" id="2.30.39.10">
    <property type="entry name" value="Alpha-1-antitrypsin, domain 1"/>
    <property type="match status" value="1"/>
</dbReference>
<dbReference type="SUPFAM" id="SSF56574">
    <property type="entry name" value="Serpins"/>
    <property type="match status" value="1"/>
</dbReference>
<feature type="non-terminal residue" evidence="3">
    <location>
        <position position="1"/>
    </location>
</feature>
<keyword evidence="4" id="KW-1185">Reference proteome</keyword>
<dbReference type="GO" id="GO:0005615">
    <property type="term" value="C:extracellular space"/>
    <property type="evidence" value="ECO:0007669"/>
    <property type="project" value="InterPro"/>
</dbReference>
<dbReference type="EMBL" id="RWGY01000026">
    <property type="protein sequence ID" value="TVU20962.1"/>
    <property type="molecule type" value="Genomic_DNA"/>
</dbReference>
<dbReference type="InterPro" id="IPR042185">
    <property type="entry name" value="Serpin_sf_2"/>
</dbReference>
<feature type="non-terminal residue" evidence="3">
    <location>
        <position position="166"/>
    </location>
</feature>